<protein>
    <submittedName>
        <fullName evidence="1">Uncharacterized protein</fullName>
    </submittedName>
</protein>
<proteinExistence type="predicted"/>
<sequence>MKEQEMMNYGGDILKELQEYNMLMDEAEQVVVYATQSGNCSGFLTIICC</sequence>
<keyword evidence="2" id="KW-1185">Reference proteome</keyword>
<evidence type="ECO:0000313" key="2">
    <source>
        <dbReference type="Proteomes" id="UP001207605"/>
    </source>
</evidence>
<comment type="caution">
    <text evidence="1">The sequence shown here is derived from an EMBL/GenBank/DDBJ whole genome shotgun (WGS) entry which is preliminary data.</text>
</comment>
<dbReference type="Proteomes" id="UP001207605">
    <property type="component" value="Unassembled WGS sequence"/>
</dbReference>
<organism evidence="1 2">
    <name type="scientific">Dorea ammoniilytica</name>
    <dbReference type="NCBI Taxonomy" id="2981788"/>
    <lineage>
        <taxon>Bacteria</taxon>
        <taxon>Bacillati</taxon>
        <taxon>Bacillota</taxon>
        <taxon>Clostridia</taxon>
        <taxon>Lachnospirales</taxon>
        <taxon>Lachnospiraceae</taxon>
        <taxon>Dorea</taxon>
    </lineage>
</organism>
<dbReference type="EMBL" id="JAOQJV010000004">
    <property type="protein sequence ID" value="MCU6699635.1"/>
    <property type="molecule type" value="Genomic_DNA"/>
</dbReference>
<reference evidence="1 2" key="1">
    <citation type="journal article" date="2021" name="ISME Commun">
        <title>Automated analysis of genomic sequences facilitates high-throughput and comprehensive description of bacteria.</title>
        <authorList>
            <person name="Hitch T.C.A."/>
        </authorList>
    </citation>
    <scope>NUCLEOTIDE SEQUENCE [LARGE SCALE GENOMIC DNA]</scope>
    <source>
        <strain evidence="1 2">Sanger_02</strain>
    </source>
</reference>
<accession>A0ABT2S4W0</accession>
<gene>
    <name evidence="1" type="ORF">OCV65_05205</name>
</gene>
<dbReference type="RefSeq" id="WP_262581199.1">
    <property type="nucleotide sequence ID" value="NZ_JAOQJV010000004.1"/>
</dbReference>
<name>A0ABT2S4W0_9FIRM</name>
<evidence type="ECO:0000313" key="1">
    <source>
        <dbReference type="EMBL" id="MCU6699635.1"/>
    </source>
</evidence>